<sequence length="632" mass="71498">MKDYDGPLDKASTLIQLFGENRAEWPPESFKDLFVPPTYIDKLELMRPSILVGGRGTGKTTSLQSLRFSETLERLKLEGLSFSDQNYLGILIRINKNRVHAFQGALTESEWKRAFAHYFNLLVCSELCKLGSWLEELVEIKVNEDDLTRISIDLGLGGVVSFDNLFKQVNLLISKLQLYVNNPHSDHGVVFSMPESPLRVFAEVLEDTGLLNGKVIFCCIDEYENLLDYQQGVINTYIKHASPPLSYKVGVRKFGIRNWSTTDNQDLLSNPDDFELIEIVDEGFEYFATAVANKRLAFASEKGIAVSGTIDQLLLNMSMEEEALKLGADKVSDEVKNELRNSGLNKPAFDFFENKKGSEVYFLKYWQEKTGDNICDIAKDWYENESSWETRLGNHGYASLFWLSKGKKGLRIKKYYSGSKTMLALAGGNIRYFLQLLKTSIEYEIGDKKSEFPEPLILTPESQTLALRDVGKRRLEQIEGLAEQGVKLKRLILGIGKVFFELARSPANRSPEVVSFVVTGSNEEIEKISALLQDGVGHLAFEVFTRTKNTSKLEVKDEEFRLHRIFSGFFEISHRKKRRATFKAKDLLAVVEGKPTAAISALLSDQDATSQEELPEQLAFFSAFYNDNENGE</sequence>
<comment type="caution">
    <text evidence="1">The sequence shown here is derived from an EMBL/GenBank/DDBJ whole genome shotgun (WGS) entry which is preliminary data.</text>
</comment>
<dbReference type="InterPro" id="IPR056955">
    <property type="entry name" value="ORC-CDC6-like"/>
</dbReference>
<proteinExistence type="predicted"/>
<reference evidence="1 2" key="1">
    <citation type="submission" date="2018-10" db="EMBL/GenBank/DDBJ databases">
        <title>Draft genome sequence of Zhongshania sp. DSW25-10.</title>
        <authorList>
            <person name="Oh J."/>
        </authorList>
    </citation>
    <scope>NUCLEOTIDE SEQUENCE [LARGE SCALE GENOMIC DNA]</scope>
    <source>
        <strain evidence="1 2">DSW25-10</strain>
    </source>
</reference>
<name>A0ABX9W1U2_9GAMM</name>
<dbReference type="RefSeq" id="WP_123182714.1">
    <property type="nucleotide sequence ID" value="NZ_RHGB01000011.1"/>
</dbReference>
<evidence type="ECO:0000313" key="1">
    <source>
        <dbReference type="EMBL" id="RNL61879.1"/>
    </source>
</evidence>
<dbReference type="EMBL" id="RHGB01000011">
    <property type="protein sequence ID" value="RNL61879.1"/>
    <property type="molecule type" value="Genomic_DNA"/>
</dbReference>
<dbReference type="Proteomes" id="UP000274695">
    <property type="component" value="Unassembled WGS sequence"/>
</dbReference>
<keyword evidence="2" id="KW-1185">Reference proteome</keyword>
<evidence type="ECO:0000313" key="2">
    <source>
        <dbReference type="Proteomes" id="UP000274695"/>
    </source>
</evidence>
<gene>
    <name evidence="1" type="ORF">D0911_11425</name>
</gene>
<organism evidence="1 2">
    <name type="scientific">Zhongshania marina</name>
    <dbReference type="NCBI Taxonomy" id="2304603"/>
    <lineage>
        <taxon>Bacteria</taxon>
        <taxon>Pseudomonadati</taxon>
        <taxon>Pseudomonadota</taxon>
        <taxon>Gammaproteobacteria</taxon>
        <taxon>Cellvibrionales</taxon>
        <taxon>Spongiibacteraceae</taxon>
        <taxon>Zhongshania</taxon>
    </lineage>
</organism>
<protein>
    <submittedName>
        <fullName evidence="1">Uncharacterized protein</fullName>
    </submittedName>
</protein>
<dbReference type="Pfam" id="PF24389">
    <property type="entry name" value="ORC-CDC6-like"/>
    <property type="match status" value="1"/>
</dbReference>
<accession>A0ABX9W1U2</accession>